<reference evidence="2 3" key="1">
    <citation type="submission" date="2022-07" db="EMBL/GenBank/DDBJ databases">
        <title>Genome stability of Gluconacetobacter entanii AV429.</title>
        <authorList>
            <person name="Trcek J."/>
            <person name="Cepec E."/>
        </authorList>
    </citation>
    <scope>NUCLEOTIDE SEQUENCE [LARGE SCALE GENOMIC DNA]</scope>
    <source>
        <strain evidence="2 3">AV429_2022</strain>
    </source>
</reference>
<dbReference type="EMBL" id="JANGSQ010000099">
    <property type="protein sequence ID" value="MCW4590446.1"/>
    <property type="molecule type" value="Genomic_DNA"/>
</dbReference>
<keyword evidence="3" id="KW-1185">Reference proteome</keyword>
<accession>A0ABT3K4V3</accession>
<evidence type="ECO:0000256" key="1">
    <source>
        <dbReference type="SAM" id="Phobius"/>
    </source>
</evidence>
<protein>
    <submittedName>
        <fullName evidence="2">Uncharacterized protein</fullName>
    </submittedName>
</protein>
<feature type="transmembrane region" description="Helical" evidence="1">
    <location>
        <begin position="47"/>
        <end position="70"/>
    </location>
</feature>
<comment type="caution">
    <text evidence="2">The sequence shown here is derived from an EMBL/GenBank/DDBJ whole genome shotgun (WGS) entry which is preliminary data.</text>
</comment>
<name>A0ABT3K4V3_9PROT</name>
<dbReference type="RefSeq" id="WP_171791494.1">
    <property type="nucleotide sequence ID" value="NZ_JABJWD010000106.1"/>
</dbReference>
<keyword evidence="1" id="KW-0472">Membrane</keyword>
<gene>
    <name evidence="2" type="ORF">NO263_07625</name>
</gene>
<sequence length="75" mass="8293">MSETVATEMDFQEQVARIEMMQEETRKYVAEQHKLMAETAKLNRDRWLAPLVIVSSLGGGVLAAIASHMIKGMGG</sequence>
<keyword evidence="1" id="KW-1133">Transmembrane helix</keyword>
<evidence type="ECO:0000313" key="2">
    <source>
        <dbReference type="EMBL" id="MCW4590446.1"/>
    </source>
</evidence>
<evidence type="ECO:0000313" key="3">
    <source>
        <dbReference type="Proteomes" id="UP001526337"/>
    </source>
</evidence>
<proteinExistence type="predicted"/>
<keyword evidence="1" id="KW-0812">Transmembrane</keyword>
<organism evidence="2 3">
    <name type="scientific">Gluconacetobacter entanii</name>
    <dbReference type="NCBI Taxonomy" id="108528"/>
    <lineage>
        <taxon>Bacteria</taxon>
        <taxon>Pseudomonadati</taxon>
        <taxon>Pseudomonadota</taxon>
        <taxon>Alphaproteobacteria</taxon>
        <taxon>Acetobacterales</taxon>
        <taxon>Acetobacteraceae</taxon>
        <taxon>Gluconacetobacter</taxon>
    </lineage>
</organism>
<dbReference type="Proteomes" id="UP001526337">
    <property type="component" value="Unassembled WGS sequence"/>
</dbReference>